<evidence type="ECO:0000256" key="4">
    <source>
        <dbReference type="ARBA" id="ARBA00022692"/>
    </source>
</evidence>
<evidence type="ECO:0000313" key="8">
    <source>
        <dbReference type="EMBL" id="QOV89491.1"/>
    </source>
</evidence>
<sequence length="348" mass="38058">MQQELFRLPFFDIPIYGYGLMLVVGFLGALTLARFLSIRSRIDPEIFVNCGIIALVSGIAGARLSHVLENWSTYTDPARSFGENLFAAINIRSGGLTFYGGFIFATVCCIGYGLIKKVPIRRGMDIVAPCLMVGLGFGRVGCFMNGCCEGAECSTLPAPIAIEFPYATNPYIRHFDQRSLEPSQLPPEEAIRRGPRGEPIAPLTKSDITAKYAQAPAERDKLLTAVAPLHSNRVFNAQLASTVTAFLIAFFLVAFYALPHAPGRVFALMLIIEAPSRFILEMMRAEPAFVGPGSPDKTLAFLPFDLSFSMFVSVWLTLVGVILWFAFKGKPDDMTEPKELPAGRVAIA</sequence>
<dbReference type="EMBL" id="CP063458">
    <property type="protein sequence ID" value="QOV89491.1"/>
    <property type="molecule type" value="Genomic_DNA"/>
</dbReference>
<keyword evidence="9" id="KW-1185">Reference proteome</keyword>
<feature type="transmembrane region" description="Helical" evidence="7">
    <location>
        <begin position="96"/>
        <end position="115"/>
    </location>
</feature>
<keyword evidence="3 8" id="KW-0808">Transferase</keyword>
<dbReference type="AlphaFoldDB" id="A0A7M2WXF5"/>
<dbReference type="Proteomes" id="UP000593765">
    <property type="component" value="Chromosome"/>
</dbReference>
<evidence type="ECO:0000256" key="7">
    <source>
        <dbReference type="SAM" id="Phobius"/>
    </source>
</evidence>
<dbReference type="RefSeq" id="WP_206292534.1">
    <property type="nucleotide sequence ID" value="NZ_CP063458.1"/>
</dbReference>
<dbReference type="GO" id="GO:0042158">
    <property type="term" value="P:lipoprotein biosynthetic process"/>
    <property type="evidence" value="ECO:0007669"/>
    <property type="project" value="InterPro"/>
</dbReference>
<dbReference type="GO" id="GO:0005886">
    <property type="term" value="C:plasma membrane"/>
    <property type="evidence" value="ECO:0007669"/>
    <property type="project" value="InterPro"/>
</dbReference>
<evidence type="ECO:0000256" key="1">
    <source>
        <dbReference type="ARBA" id="ARBA00007150"/>
    </source>
</evidence>
<evidence type="ECO:0000313" key="9">
    <source>
        <dbReference type="Proteomes" id="UP000593765"/>
    </source>
</evidence>
<dbReference type="GO" id="GO:0008961">
    <property type="term" value="F:phosphatidylglycerol-prolipoprotein diacylglyceryl transferase activity"/>
    <property type="evidence" value="ECO:0007669"/>
    <property type="project" value="InterPro"/>
</dbReference>
<feature type="transmembrane region" description="Helical" evidence="7">
    <location>
        <begin position="301"/>
        <end position="327"/>
    </location>
</feature>
<dbReference type="InterPro" id="IPR001640">
    <property type="entry name" value="Lgt"/>
</dbReference>
<dbReference type="PANTHER" id="PTHR30589:SF0">
    <property type="entry name" value="PHOSPHATIDYLGLYCEROL--PROLIPOPROTEIN DIACYLGLYCERYL TRANSFERASE"/>
    <property type="match status" value="1"/>
</dbReference>
<keyword evidence="4 7" id="KW-0812">Transmembrane</keyword>
<keyword evidence="6 7" id="KW-0472">Membrane</keyword>
<evidence type="ECO:0000256" key="6">
    <source>
        <dbReference type="ARBA" id="ARBA00023136"/>
    </source>
</evidence>
<evidence type="ECO:0000256" key="3">
    <source>
        <dbReference type="ARBA" id="ARBA00022679"/>
    </source>
</evidence>
<accession>A0A7M2WXF5</accession>
<evidence type="ECO:0000256" key="2">
    <source>
        <dbReference type="ARBA" id="ARBA00022475"/>
    </source>
</evidence>
<dbReference type="Pfam" id="PF01790">
    <property type="entry name" value="LGT"/>
    <property type="match status" value="1"/>
</dbReference>
<protein>
    <submittedName>
        <fullName evidence="8">Prolipoprotein diacylglyceryl transferase</fullName>
    </submittedName>
</protein>
<evidence type="ECO:0000256" key="5">
    <source>
        <dbReference type="ARBA" id="ARBA00022989"/>
    </source>
</evidence>
<feature type="transmembrane region" description="Helical" evidence="7">
    <location>
        <begin position="46"/>
        <end position="64"/>
    </location>
</feature>
<dbReference type="PANTHER" id="PTHR30589">
    <property type="entry name" value="PROLIPOPROTEIN DIACYLGLYCERYL TRANSFERASE"/>
    <property type="match status" value="1"/>
</dbReference>
<reference evidence="8 9" key="1">
    <citation type="submission" date="2020-10" db="EMBL/GenBank/DDBJ databases">
        <title>Wide distribution of Phycisphaera-like planctomycetes from WD2101 soil group in peatlands and genome analysis of the first cultivated representative.</title>
        <authorList>
            <person name="Dedysh S.N."/>
            <person name="Beletsky A.V."/>
            <person name="Ivanova A."/>
            <person name="Kulichevskaya I.S."/>
            <person name="Suzina N.E."/>
            <person name="Philippov D.A."/>
            <person name="Rakitin A.L."/>
            <person name="Mardanov A.V."/>
            <person name="Ravin N.V."/>
        </authorList>
    </citation>
    <scope>NUCLEOTIDE SEQUENCE [LARGE SCALE GENOMIC DNA]</scope>
    <source>
        <strain evidence="8 9">M1803</strain>
    </source>
</reference>
<feature type="transmembrane region" description="Helical" evidence="7">
    <location>
        <begin position="239"/>
        <end position="258"/>
    </location>
</feature>
<gene>
    <name evidence="8" type="ORF">IPV69_25405</name>
</gene>
<keyword evidence="2" id="KW-1003">Cell membrane</keyword>
<name>A0A7M2WXF5_9BACT</name>
<keyword evidence="5 7" id="KW-1133">Transmembrane helix</keyword>
<comment type="similarity">
    <text evidence="1">Belongs to the Lgt family.</text>
</comment>
<organism evidence="8 9">
    <name type="scientific">Humisphaera borealis</name>
    <dbReference type="NCBI Taxonomy" id="2807512"/>
    <lineage>
        <taxon>Bacteria</taxon>
        <taxon>Pseudomonadati</taxon>
        <taxon>Planctomycetota</taxon>
        <taxon>Phycisphaerae</taxon>
        <taxon>Tepidisphaerales</taxon>
        <taxon>Tepidisphaeraceae</taxon>
        <taxon>Humisphaera</taxon>
    </lineage>
</organism>
<feature type="transmembrane region" description="Helical" evidence="7">
    <location>
        <begin position="15"/>
        <end position="34"/>
    </location>
</feature>
<proteinExistence type="inferred from homology"/>
<dbReference type="KEGG" id="hbs:IPV69_25405"/>